<evidence type="ECO:0000256" key="2">
    <source>
        <dbReference type="SAM" id="SignalP"/>
    </source>
</evidence>
<sequence>MGWLIGRRSSAAAVVMMVGLAGCSTGASGEAPQTASPPPSNDATTSADGVTAQPLSPSAPPLPLIASLAGHGRGGVVGPVPGRPALEVHLWCTAGRVHLRLPDQLDARSTCVPTGDVLRFDALPAPASGPLSVTLDSEHDWRVEVYAATG</sequence>
<keyword evidence="4" id="KW-1185">Reference proteome</keyword>
<accession>A0ABQ6HLB4</accession>
<evidence type="ECO:0000313" key="3">
    <source>
        <dbReference type="EMBL" id="GMA19141.1"/>
    </source>
</evidence>
<comment type="caution">
    <text evidence="3">The sequence shown here is derived from an EMBL/GenBank/DDBJ whole genome shotgun (WGS) entry which is preliminary data.</text>
</comment>
<feature type="signal peptide" evidence="2">
    <location>
        <begin position="1"/>
        <end position="27"/>
    </location>
</feature>
<reference evidence="4" key="1">
    <citation type="journal article" date="2019" name="Int. J. Syst. Evol. Microbiol.">
        <title>The Global Catalogue of Microorganisms (GCM) 10K type strain sequencing project: providing services to taxonomists for standard genome sequencing and annotation.</title>
        <authorList>
            <consortium name="The Broad Institute Genomics Platform"/>
            <consortium name="The Broad Institute Genome Sequencing Center for Infectious Disease"/>
            <person name="Wu L."/>
            <person name="Ma J."/>
        </authorList>
    </citation>
    <scope>NUCLEOTIDE SEQUENCE [LARGE SCALE GENOMIC DNA]</scope>
    <source>
        <strain evidence="4">NBRC 105830</strain>
    </source>
</reference>
<gene>
    <name evidence="3" type="ORF">GCM10025862_11620</name>
</gene>
<organism evidence="3 4">
    <name type="scientific">Arsenicicoccus piscis</name>
    <dbReference type="NCBI Taxonomy" id="673954"/>
    <lineage>
        <taxon>Bacteria</taxon>
        <taxon>Bacillati</taxon>
        <taxon>Actinomycetota</taxon>
        <taxon>Actinomycetes</taxon>
        <taxon>Micrococcales</taxon>
        <taxon>Intrasporangiaceae</taxon>
        <taxon>Arsenicicoccus</taxon>
    </lineage>
</organism>
<name>A0ABQ6HLB4_9MICO</name>
<dbReference type="Proteomes" id="UP001157109">
    <property type="component" value="Unassembled WGS sequence"/>
</dbReference>
<dbReference type="EMBL" id="BSUJ01000001">
    <property type="protein sequence ID" value="GMA19141.1"/>
    <property type="molecule type" value="Genomic_DNA"/>
</dbReference>
<protein>
    <submittedName>
        <fullName evidence="3">Uncharacterized protein</fullName>
    </submittedName>
</protein>
<dbReference type="PROSITE" id="PS51257">
    <property type="entry name" value="PROKAR_LIPOPROTEIN"/>
    <property type="match status" value="1"/>
</dbReference>
<proteinExistence type="predicted"/>
<feature type="chain" id="PRO_5046259948" evidence="2">
    <location>
        <begin position="28"/>
        <end position="150"/>
    </location>
</feature>
<feature type="region of interest" description="Disordered" evidence="1">
    <location>
        <begin position="26"/>
        <end position="58"/>
    </location>
</feature>
<evidence type="ECO:0000256" key="1">
    <source>
        <dbReference type="SAM" id="MobiDB-lite"/>
    </source>
</evidence>
<keyword evidence="2" id="KW-0732">Signal</keyword>
<evidence type="ECO:0000313" key="4">
    <source>
        <dbReference type="Proteomes" id="UP001157109"/>
    </source>
</evidence>